<dbReference type="Proteomes" id="UP000600565">
    <property type="component" value="Unassembled WGS sequence"/>
</dbReference>
<dbReference type="InterPro" id="IPR023213">
    <property type="entry name" value="CAT-like_dom_sf"/>
</dbReference>
<dbReference type="PROSITE" id="PS50075">
    <property type="entry name" value="CARRIER"/>
    <property type="match status" value="2"/>
</dbReference>
<dbReference type="NCBIfam" id="NF003417">
    <property type="entry name" value="PRK04813.1"/>
    <property type="match status" value="2"/>
</dbReference>
<dbReference type="InterPro" id="IPR009081">
    <property type="entry name" value="PP-bd_ACP"/>
</dbReference>
<organism evidence="8 9">
    <name type="scientific">Solibacillus merdavium</name>
    <dbReference type="NCBI Taxonomy" id="2762218"/>
    <lineage>
        <taxon>Bacteria</taxon>
        <taxon>Bacillati</taxon>
        <taxon>Bacillota</taxon>
        <taxon>Bacilli</taxon>
        <taxon>Bacillales</taxon>
        <taxon>Caryophanaceae</taxon>
        <taxon>Solibacillus</taxon>
    </lineage>
</organism>
<evidence type="ECO:0000256" key="2">
    <source>
        <dbReference type="ARBA" id="ARBA00006432"/>
    </source>
</evidence>
<dbReference type="PROSITE" id="PS00012">
    <property type="entry name" value="PHOSPHOPANTETHEINE"/>
    <property type="match status" value="1"/>
</dbReference>
<dbReference type="Gene3D" id="3.40.50.12780">
    <property type="entry name" value="N-terminal domain of ligase-like"/>
    <property type="match status" value="1"/>
</dbReference>
<dbReference type="Pfam" id="PF00668">
    <property type="entry name" value="Condensation"/>
    <property type="match status" value="3"/>
</dbReference>
<dbReference type="Gene3D" id="2.30.38.10">
    <property type="entry name" value="Luciferase, Domain 3"/>
    <property type="match status" value="1"/>
</dbReference>
<keyword evidence="6" id="KW-0175">Coiled coil</keyword>
<dbReference type="EMBL" id="JACSPW010000006">
    <property type="protein sequence ID" value="MBD8033052.1"/>
    <property type="molecule type" value="Genomic_DNA"/>
</dbReference>
<evidence type="ECO:0000313" key="8">
    <source>
        <dbReference type="EMBL" id="MBD8033052.1"/>
    </source>
</evidence>
<proteinExistence type="inferred from homology"/>
<evidence type="ECO:0000313" key="9">
    <source>
        <dbReference type="Proteomes" id="UP000600565"/>
    </source>
</evidence>
<evidence type="ECO:0000256" key="3">
    <source>
        <dbReference type="ARBA" id="ARBA00022450"/>
    </source>
</evidence>
<dbReference type="NCBIfam" id="TIGR01733">
    <property type="entry name" value="AA-adenyl-dom"/>
    <property type="match status" value="2"/>
</dbReference>
<keyword evidence="4" id="KW-0597">Phosphoprotein</keyword>
<evidence type="ECO:0000256" key="6">
    <source>
        <dbReference type="SAM" id="Coils"/>
    </source>
</evidence>
<feature type="coiled-coil region" evidence="6">
    <location>
        <begin position="1723"/>
        <end position="1750"/>
    </location>
</feature>
<dbReference type="SUPFAM" id="SSF47336">
    <property type="entry name" value="ACP-like"/>
    <property type="match status" value="2"/>
</dbReference>
<evidence type="ECO:0000256" key="4">
    <source>
        <dbReference type="ARBA" id="ARBA00022553"/>
    </source>
</evidence>
<protein>
    <submittedName>
        <fullName evidence="8">Amino acid adenylation domain-containing protein</fullName>
    </submittedName>
</protein>
<comment type="cofactor">
    <cofactor evidence="1">
        <name>pantetheine 4'-phosphate</name>
        <dbReference type="ChEBI" id="CHEBI:47942"/>
    </cofactor>
</comment>
<evidence type="ECO:0000256" key="1">
    <source>
        <dbReference type="ARBA" id="ARBA00001957"/>
    </source>
</evidence>
<dbReference type="InterPro" id="IPR001242">
    <property type="entry name" value="Condensation_dom"/>
</dbReference>
<dbReference type="CDD" id="cd19531">
    <property type="entry name" value="LCL_NRPS-like"/>
    <property type="match status" value="1"/>
</dbReference>
<reference evidence="8 9" key="1">
    <citation type="submission" date="2020-08" db="EMBL/GenBank/DDBJ databases">
        <title>A Genomic Blueprint of the Chicken Gut Microbiome.</title>
        <authorList>
            <person name="Gilroy R."/>
            <person name="Ravi A."/>
            <person name="Getino M."/>
            <person name="Pursley I."/>
            <person name="Horton D.L."/>
            <person name="Alikhan N.-F."/>
            <person name="Baker D."/>
            <person name="Gharbi K."/>
            <person name="Hall N."/>
            <person name="Watson M."/>
            <person name="Adriaenssens E.M."/>
            <person name="Foster-Nyarko E."/>
            <person name="Jarju S."/>
            <person name="Secka A."/>
            <person name="Antonio M."/>
            <person name="Oren A."/>
            <person name="Chaudhuri R."/>
            <person name="La Ragione R.M."/>
            <person name="Hildebrand F."/>
            <person name="Pallen M.J."/>
        </authorList>
    </citation>
    <scope>NUCLEOTIDE SEQUENCE [LARGE SCALE GENOMIC DNA]</scope>
    <source>
        <strain evidence="8 9">Sa1YVA6</strain>
    </source>
</reference>
<dbReference type="SUPFAM" id="SSF56801">
    <property type="entry name" value="Acetyl-CoA synthetase-like"/>
    <property type="match status" value="2"/>
</dbReference>
<dbReference type="PANTHER" id="PTHR45527">
    <property type="entry name" value="NONRIBOSOMAL PEPTIDE SYNTHETASE"/>
    <property type="match status" value="1"/>
</dbReference>
<dbReference type="Pfam" id="PF00501">
    <property type="entry name" value="AMP-binding"/>
    <property type="match status" value="2"/>
</dbReference>
<dbReference type="Gene3D" id="3.30.559.10">
    <property type="entry name" value="Chloramphenicol acetyltransferase-like domain"/>
    <property type="match status" value="3"/>
</dbReference>
<dbReference type="PROSITE" id="PS00455">
    <property type="entry name" value="AMP_BINDING"/>
    <property type="match status" value="2"/>
</dbReference>
<name>A0ABR8XMB7_9BACL</name>
<accession>A0ABR8XMB7</accession>
<dbReference type="Gene3D" id="3.30.300.30">
    <property type="match status" value="2"/>
</dbReference>
<dbReference type="InterPro" id="IPR010071">
    <property type="entry name" value="AA_adenyl_dom"/>
</dbReference>
<feature type="domain" description="Carrier" evidence="7">
    <location>
        <begin position="1557"/>
        <end position="1631"/>
    </location>
</feature>
<dbReference type="InterPro" id="IPR020845">
    <property type="entry name" value="AMP-binding_CS"/>
</dbReference>
<dbReference type="InterPro" id="IPR006162">
    <property type="entry name" value="Ppantetheine_attach_site"/>
</dbReference>
<dbReference type="InterPro" id="IPR000873">
    <property type="entry name" value="AMP-dep_synth/lig_dom"/>
</dbReference>
<dbReference type="InterPro" id="IPR045851">
    <property type="entry name" value="AMP-bd_C_sf"/>
</dbReference>
<gene>
    <name evidence="8" type="ORF">H9632_08230</name>
</gene>
<dbReference type="Pfam" id="PF13193">
    <property type="entry name" value="AMP-binding_C"/>
    <property type="match status" value="1"/>
</dbReference>
<dbReference type="PANTHER" id="PTHR45527:SF1">
    <property type="entry name" value="FATTY ACID SYNTHASE"/>
    <property type="match status" value="1"/>
</dbReference>
<evidence type="ECO:0000259" key="7">
    <source>
        <dbReference type="PROSITE" id="PS50075"/>
    </source>
</evidence>
<comment type="caution">
    <text evidence="8">The sequence shown here is derived from an EMBL/GenBank/DDBJ whole genome shotgun (WGS) entry which is preliminary data.</text>
</comment>
<dbReference type="RefSeq" id="WP_191703629.1">
    <property type="nucleotide sequence ID" value="NZ_JACSPW010000006.1"/>
</dbReference>
<dbReference type="InterPro" id="IPR036736">
    <property type="entry name" value="ACP-like_sf"/>
</dbReference>
<dbReference type="Pfam" id="PF00550">
    <property type="entry name" value="PP-binding"/>
    <property type="match status" value="2"/>
</dbReference>
<evidence type="ECO:0000256" key="5">
    <source>
        <dbReference type="ARBA" id="ARBA00023194"/>
    </source>
</evidence>
<dbReference type="SUPFAM" id="SSF52777">
    <property type="entry name" value="CoA-dependent acyltransferases"/>
    <property type="match status" value="6"/>
</dbReference>
<feature type="domain" description="Carrier" evidence="7">
    <location>
        <begin position="506"/>
        <end position="581"/>
    </location>
</feature>
<comment type="similarity">
    <text evidence="2">Belongs to the ATP-dependent AMP-binding enzyme family.</text>
</comment>
<dbReference type="CDD" id="cd05930">
    <property type="entry name" value="A_NRPS"/>
    <property type="match status" value="1"/>
</dbReference>
<dbReference type="Gene3D" id="1.10.1200.10">
    <property type="entry name" value="ACP-like"/>
    <property type="match status" value="2"/>
</dbReference>
<dbReference type="InterPro" id="IPR042099">
    <property type="entry name" value="ANL_N_sf"/>
</dbReference>
<dbReference type="Gene3D" id="3.30.559.30">
    <property type="entry name" value="Nonribosomal peptide synthetase, condensation domain"/>
    <property type="match status" value="3"/>
</dbReference>
<keyword evidence="9" id="KW-1185">Reference proteome</keyword>
<dbReference type="InterPro" id="IPR025110">
    <property type="entry name" value="AMP-bd_C"/>
</dbReference>
<dbReference type="Gene3D" id="3.40.50.980">
    <property type="match status" value="2"/>
</dbReference>
<keyword evidence="5" id="KW-0045">Antibiotic biosynthesis</keyword>
<keyword evidence="3" id="KW-0596">Phosphopantetheine</keyword>
<sequence length="2489" mass="287583">MNSLGNLFEQSFLKYKDRVAVRSGLKVFTYQDMHDISNNIASYLTQYGVKKGQHVGIYTEKSEFTLFYILALIKMGVPYVPIDPNSPKERTTHIILKSNIVLLLGDKSSDDEVVTSLPCMYLNIFDVMENSKETKPEILENVQSDDPAYIIFTSGSTGEPKGVCVTHGNVISLFDGCHDLFEFSHQDKWTFFHSHAFDFSVWEIWGAWLYGGQVTVVKFEESRNPLALVELMVQTKTTVFNCTPSAFFEVKEELIKRQNELQLRYIIFGGEALNFRKLQSWFEEVDEDLPKLINMYGITETTIHVTFKEISYKDVETGITNIGQVLPHLDSMVIKENGSSAKVGEEGELYISGKGLSLGYYKNNVMNDQRFIHISGVRYYKTGDIVKVLPNREFQYISRNDHQVQVRGFRIELGEIESAFNEVDTIKNVVAVADKIFNDDIHIILYYVEKEKTEVDRLKKAVIDKLPSYMMPSYFVSVEAIPMTENGKLDKSRLPSIQNLKPQKNVNVPLIVTSLQDIIEEVLGNGLINDEESLLENGMNSLSIMRLILRISQQFQVELSPATILMNDSICRLSKVIQGLEAPKKNNVSTLEPIKLHQQNISPLSFEQENLWFIDQTCSDKSLYNLIFSYEIIGNLQLDKLEVAFNQLAKQQKVLNSIIQEKDGKGYLTYHDAIYHSIHYTDLTKLGALEQQKEMEHLIEKECNRVFNLEKDALLKIHLQKLTENKYLLIGNIHHIIFDGWSLPLLINAWFSLYETLISDKNKETDIQVVQYSDYAIWQRKSEYFIEKKDLLFWQNEIETEFKPLLQYDYPKVNDLPLDSQVIHITLTDELFEKIKQFNKQTNSTLFISLLSAFQTFLSVYYDEEKIVIGSPVAKRNHPNIEKTIGYFVNTLPFKAAVEKNESFISFVNRNIKAVSDVLAHQHVPTEQILKQVKLDRIMDSAIFFDSVFVLQNNDQVHTNYNSIKLKPKRVNTSKAKFDLVVQAEVWDGKLAIAFEYNKSLFKEEKMQRMAHNFIYWLNQIFSESTQKLLDLDYIEPSQQEELLKISTHQGDEEFNKVFEDVITKFKKSVKKMPTKIAAVHNENKITYSELDSKSNQIAQFLREKGVRSQQKIGVFMDRSIEMIASVLSIMKLGAVYVPIDPTQPTSRLEYMVEDASLSFCLIDTASLSKYPAKQDNLIIVNDIVQKNSFISVQFECEKITENQLAYIIYTSGTTGNPKGVMIEHASLSNLCDWHIDYYQVKDSDAALLVSSISFDASVWELFPYITNGNKIVVVDYFTLLDVDLLAEKLEEEQVTMAFFSTGLLEQLFINEMMFPSSIRAILTGGDQLKKLPEKLSFDLFNNYGPTEGTVVSTVYKIENIEERIIPIGMPITNVEALVLNSNYKLVPKGQIGELFIGGKGLARGYIGQTHKNSENFIPHPFDAERKLYKTGDLVKYNENNELIFSGRQDDQVKIRGYRVELGEINAVLKQYDGIKDCVIAVNDESNERKFITAYYLSDQAIKQSDLEEFLESRLPAYMIPSYFIHMDYFPLTQNGKIELKKMPNPMNHIQKETQTVETNDIEQTLLMIWKSVLKNENITILDNYFECGGDSILSIQICSKAKTYGLFITSRDIFEKQTIQRISKVAKVTKETHHTQAEVTGEMPLTPIQKWFFQQDIEQYHHWNQSIVMTGYPLLNKQRLEQLVNRLVEHHDALRTIYDMEHRRAIIQPTKQVRKLWDAKYIDLSHENVDKQQVEIDRLELEAQQSLNIYNGPLSQILCIKINEHVHKIIWIIHHLNVDGVSWRILIEDFEKLYSQSIKDSPLRLGNKTSSFKTWAEKLATYQNCIDKDIQNFWLDVCSKSYKDKLKKSNNSNKYDESAFEITLTSEITQNITKELTRRQITTDELYISIFTKIIGEFFGKKDIHFNLEGHGREELFSDVDLSRTIGWFTSMYPIYLRNESSLENTISFTKKQTKDIPNKGLEYGLLKDLEGMEALRGNIPVISFNNLGKYYSSNDEQSEITFFSQNDIPQNIYTDHEINIELITVNNKQKITVHFNTQFTGKEFESYFTKRLYQLFDEIVYVTNGEAEGLGTIVDTYELTEVQKGMLYHSLVDEDSDQYKVQLTFNIQGDLDVDKMKQAILKTVEKHEILRTFFISDKNGLFHQNIMRYILTPINVEDLKEVNSQEQLKRLKAYEYQQINIENNELNRFLIVKSKEAYKLIWTFHHILMDGWSYSTVIQDISLYYDGQNALTEAPTPFKSYVEYMKHYIKQPKIKAFWNDYLKNAQLISTPFFSNSSETYSETIFTMTLEESRKQDINQICIEHKLTLNTFFLTIWLMTLKKVKQSDYVSCGIVTSGRGVSIPKIEKMVGPFINTVPFVYSLEDESPHESMKKIQQSTFELMEYSNSPLSVIQEVTGIAHPLFDSLYAFENYPMSLPSMDHLQVTLQESKEISHYPIVVTVIPGSSIEIKFNDALVDEELRKSIISVYENTMETVLAGIYEKTINEG</sequence>